<accession>A0A4U5M1A5</accession>
<comment type="caution">
    <text evidence="2">The sequence shown here is derived from an EMBL/GenBank/DDBJ whole genome shotgun (WGS) entry which is preliminary data.</text>
</comment>
<dbReference type="Proteomes" id="UP000298663">
    <property type="component" value="Unassembled WGS sequence"/>
</dbReference>
<evidence type="ECO:0000256" key="1">
    <source>
        <dbReference type="SAM" id="MobiDB-lite"/>
    </source>
</evidence>
<dbReference type="EMBL" id="AZBU02000010">
    <property type="protein sequence ID" value="TKR62468.1"/>
    <property type="molecule type" value="Genomic_DNA"/>
</dbReference>
<evidence type="ECO:0000313" key="3">
    <source>
        <dbReference type="Proteomes" id="UP000298663"/>
    </source>
</evidence>
<evidence type="ECO:0000313" key="2">
    <source>
        <dbReference type="EMBL" id="TKR62468.1"/>
    </source>
</evidence>
<reference evidence="2 3" key="1">
    <citation type="journal article" date="2015" name="Genome Biol.">
        <title>Comparative genomics of Steinernema reveals deeply conserved gene regulatory networks.</title>
        <authorList>
            <person name="Dillman A.R."/>
            <person name="Macchietto M."/>
            <person name="Porter C.F."/>
            <person name="Rogers A."/>
            <person name="Williams B."/>
            <person name="Antoshechkin I."/>
            <person name="Lee M.M."/>
            <person name="Goodwin Z."/>
            <person name="Lu X."/>
            <person name="Lewis E.E."/>
            <person name="Goodrich-Blair H."/>
            <person name="Stock S.P."/>
            <person name="Adams B.J."/>
            <person name="Sternberg P.W."/>
            <person name="Mortazavi A."/>
        </authorList>
    </citation>
    <scope>NUCLEOTIDE SEQUENCE [LARGE SCALE GENOMIC DNA]</scope>
    <source>
        <strain evidence="2 3">ALL</strain>
    </source>
</reference>
<keyword evidence="3" id="KW-1185">Reference proteome</keyword>
<feature type="compositionally biased region" description="Polar residues" evidence="1">
    <location>
        <begin position="61"/>
        <end position="75"/>
    </location>
</feature>
<organism evidence="2 3">
    <name type="scientific">Steinernema carpocapsae</name>
    <name type="common">Entomopathogenic nematode</name>
    <dbReference type="NCBI Taxonomy" id="34508"/>
    <lineage>
        <taxon>Eukaryota</taxon>
        <taxon>Metazoa</taxon>
        <taxon>Ecdysozoa</taxon>
        <taxon>Nematoda</taxon>
        <taxon>Chromadorea</taxon>
        <taxon>Rhabditida</taxon>
        <taxon>Tylenchina</taxon>
        <taxon>Panagrolaimomorpha</taxon>
        <taxon>Strongyloidoidea</taxon>
        <taxon>Steinernematidae</taxon>
        <taxon>Steinernema</taxon>
    </lineage>
</organism>
<feature type="region of interest" description="Disordered" evidence="1">
    <location>
        <begin position="1"/>
        <end position="75"/>
    </location>
</feature>
<name>A0A4U5M1A5_STECR</name>
<gene>
    <name evidence="2" type="ORF">L596_026424</name>
</gene>
<feature type="compositionally biased region" description="Polar residues" evidence="1">
    <location>
        <begin position="1"/>
        <end position="24"/>
    </location>
</feature>
<sequence>MPSSSHGSSAIPTKNFRSCKSNLRAQVGPYRKQAAQKGTNNAEKIAEHVSKNSKKRKTEAGQLSSQTDPTSSKSISFQKRAHSLFDDALENAKKCKIDILGLTSSETENSKDAHHDCSSVYGVIIPEVDLANERVVNDNVVNAIALDNNAALPETLPTRPDHPFPIFELISRLRCCRFDPGGSRWRIWIPTKN</sequence>
<dbReference type="AlphaFoldDB" id="A0A4U5M1A5"/>
<proteinExistence type="predicted"/>
<reference evidence="2 3" key="2">
    <citation type="journal article" date="2019" name="G3 (Bethesda)">
        <title>Hybrid Assembly of the Genome of the Entomopathogenic Nematode Steinernema carpocapsae Identifies the X-Chromosome.</title>
        <authorList>
            <person name="Serra L."/>
            <person name="Macchietto M."/>
            <person name="Macias-Munoz A."/>
            <person name="McGill C.J."/>
            <person name="Rodriguez I.M."/>
            <person name="Rodriguez B."/>
            <person name="Murad R."/>
            <person name="Mortazavi A."/>
        </authorList>
    </citation>
    <scope>NUCLEOTIDE SEQUENCE [LARGE SCALE GENOMIC DNA]</scope>
    <source>
        <strain evidence="2 3">ALL</strain>
    </source>
</reference>
<protein>
    <submittedName>
        <fullName evidence="2">Uncharacterized protein</fullName>
    </submittedName>
</protein>